<protein>
    <submittedName>
        <fullName evidence="1">Uncharacterized protein</fullName>
    </submittedName>
</protein>
<organism evidence="1 2">
    <name type="scientific">Steinernema carpocapsae</name>
    <name type="common">Entomopathogenic nematode</name>
    <dbReference type="NCBI Taxonomy" id="34508"/>
    <lineage>
        <taxon>Eukaryota</taxon>
        <taxon>Metazoa</taxon>
        <taxon>Ecdysozoa</taxon>
        <taxon>Nematoda</taxon>
        <taxon>Chromadorea</taxon>
        <taxon>Rhabditida</taxon>
        <taxon>Tylenchina</taxon>
        <taxon>Panagrolaimomorpha</taxon>
        <taxon>Strongyloidoidea</taxon>
        <taxon>Steinernematidae</taxon>
        <taxon>Steinernema</taxon>
    </lineage>
</organism>
<accession>A0A4U5PAT3</accession>
<proteinExistence type="predicted"/>
<gene>
    <name evidence="1" type="ORF">L596_007727</name>
</gene>
<keyword evidence="2" id="KW-1185">Reference proteome</keyword>
<reference evidence="1 2" key="1">
    <citation type="journal article" date="2015" name="Genome Biol.">
        <title>Comparative genomics of Steinernema reveals deeply conserved gene regulatory networks.</title>
        <authorList>
            <person name="Dillman A.R."/>
            <person name="Macchietto M."/>
            <person name="Porter C.F."/>
            <person name="Rogers A."/>
            <person name="Williams B."/>
            <person name="Antoshechkin I."/>
            <person name="Lee M.M."/>
            <person name="Goodwin Z."/>
            <person name="Lu X."/>
            <person name="Lewis E.E."/>
            <person name="Goodrich-Blair H."/>
            <person name="Stock S.P."/>
            <person name="Adams B.J."/>
            <person name="Sternberg P.W."/>
            <person name="Mortazavi A."/>
        </authorList>
    </citation>
    <scope>NUCLEOTIDE SEQUENCE [LARGE SCALE GENOMIC DNA]</scope>
    <source>
        <strain evidence="1 2">ALL</strain>
    </source>
</reference>
<reference evidence="1 2" key="2">
    <citation type="journal article" date="2019" name="G3 (Bethesda)">
        <title>Hybrid Assembly of the Genome of the Entomopathogenic Nematode Steinernema carpocapsae Identifies the X-Chromosome.</title>
        <authorList>
            <person name="Serra L."/>
            <person name="Macchietto M."/>
            <person name="Macias-Munoz A."/>
            <person name="McGill C.J."/>
            <person name="Rodriguez I.M."/>
            <person name="Rodriguez B."/>
            <person name="Murad R."/>
            <person name="Mortazavi A."/>
        </authorList>
    </citation>
    <scope>NUCLEOTIDE SEQUENCE [LARGE SCALE GENOMIC DNA]</scope>
    <source>
        <strain evidence="1 2">ALL</strain>
    </source>
</reference>
<comment type="caution">
    <text evidence="1">The sequence shown here is derived from an EMBL/GenBank/DDBJ whole genome shotgun (WGS) entry which is preliminary data.</text>
</comment>
<dbReference type="AlphaFoldDB" id="A0A4U5PAT3"/>
<dbReference type="Proteomes" id="UP000298663">
    <property type="component" value="Unassembled WGS sequence"/>
</dbReference>
<sequence>MRSSSRCESGRLFVQTWPLLTVNRNYDGEQRCRLSQGLRRVQYEHQPYRGPQRHRRVLHIGHADLCKSVHSLVARPRDPVHSNLIYTADRCILHNPNAT</sequence>
<evidence type="ECO:0000313" key="2">
    <source>
        <dbReference type="Proteomes" id="UP000298663"/>
    </source>
</evidence>
<name>A0A4U5PAT3_STECR</name>
<evidence type="ECO:0000313" key="1">
    <source>
        <dbReference type="EMBL" id="TKR93231.1"/>
    </source>
</evidence>
<dbReference type="EMBL" id="AZBU02000002">
    <property type="protein sequence ID" value="TKR93231.1"/>
    <property type="molecule type" value="Genomic_DNA"/>
</dbReference>